<evidence type="ECO:0000313" key="3">
    <source>
        <dbReference type="Proteomes" id="UP000186931"/>
    </source>
</evidence>
<dbReference type="AlphaFoldDB" id="A0A1E8E2Y6"/>
<feature type="domain" description="AB hydrolase-1" evidence="1">
    <location>
        <begin position="58"/>
        <end position="293"/>
    </location>
</feature>
<protein>
    <submittedName>
        <fullName evidence="2">Alpha/beta hydrolase</fullName>
    </submittedName>
</protein>
<dbReference type="STRING" id="202956.BJN41_02020"/>
<dbReference type="GO" id="GO:0016787">
    <property type="term" value="F:hydrolase activity"/>
    <property type="evidence" value="ECO:0007669"/>
    <property type="project" value="UniProtKB-KW"/>
</dbReference>
<dbReference type="EMBL" id="MKQS01000005">
    <property type="protein sequence ID" value="OFE44031.1"/>
    <property type="molecule type" value="Genomic_DNA"/>
</dbReference>
<dbReference type="InterPro" id="IPR000073">
    <property type="entry name" value="AB_hydrolase_1"/>
</dbReference>
<keyword evidence="2" id="KW-0378">Hydrolase</keyword>
<dbReference type="SUPFAM" id="SSF53474">
    <property type="entry name" value="alpha/beta-Hydrolases"/>
    <property type="match status" value="1"/>
</dbReference>
<dbReference type="Pfam" id="PF00561">
    <property type="entry name" value="Abhydrolase_1"/>
    <property type="match status" value="1"/>
</dbReference>
<dbReference type="Gene3D" id="3.40.50.1820">
    <property type="entry name" value="alpha/beta hydrolase"/>
    <property type="match status" value="1"/>
</dbReference>
<proteinExistence type="predicted"/>
<dbReference type="Proteomes" id="UP000186931">
    <property type="component" value="Unassembled WGS sequence"/>
</dbReference>
<comment type="caution">
    <text evidence="2">The sequence shown here is derived from an EMBL/GenBank/DDBJ whole genome shotgun (WGS) entry which is preliminary data.</text>
</comment>
<accession>A0A1E8E2Y6</accession>
<evidence type="ECO:0000313" key="2">
    <source>
        <dbReference type="EMBL" id="OFE44031.1"/>
    </source>
</evidence>
<reference evidence="2 3" key="1">
    <citation type="submission" date="2016-10" db="EMBL/GenBank/DDBJ databases">
        <title>Genome of airborne Acinetobacter sp. 5-2Ac02 in the hospital environment: Species near to Acinetobacter towneri.</title>
        <authorList>
            <person name="Barbosa B."/>
            <person name="Fernandez-Garcia L."/>
            <person name="Gato E."/>
            <person name="Leao R."/>
            <person name="Albano R."/>
            <person name="Fernandez B."/>
            <person name="Fernandez-Cuenca F."/>
            <person name="Marques E."/>
            <person name="Tomas M."/>
        </authorList>
    </citation>
    <scope>NUCLEOTIDE SEQUENCE [LARGE SCALE GENOMIC DNA]</scope>
    <source>
        <strain evidence="2 3">5-2Ac02</strain>
    </source>
</reference>
<dbReference type="eggNOG" id="COG0596">
    <property type="taxonomic scope" value="Bacteria"/>
</dbReference>
<sequence>MNSMIQMDTDVQDASSHVCFFDIYDKHSFKQPARTTWINGWKVEYMAIAQPETAHLTPIVIIGGAFQNFNSYKYCVEQLFRAGPIILIDMPSMGANQQMTNVETGESAGKLELHDLGQMLGDWLEIVGLDKVSVMGMSLGSVVASCLADQRPELIDRMILMGVMQKTRKSWRMLLEESLHLMKEQRMDEFGQAVILYLVNHAKMEQTRMSPTAKRLFYRQMVDFTATEQDRYDVNCNRLLRLTNVPIPQCKVLVACGQYDSFTLPHENANFALQCPNMEFAMIANADHVPQLQRRKETMNLFATFLSDESIQDLDGIIPLTRAQLLTMERRGEARIRVQNPQCHLQYRHSDLKIATNIVDLNFFGVLLNFENLALAAQAAQYERDLAIELQDEEGSFSIECLIFESDGQQLRALFKHGSFEVAERLVRYVERQKVAAQNLQYACYESEQ</sequence>
<dbReference type="InterPro" id="IPR050266">
    <property type="entry name" value="AB_hydrolase_sf"/>
</dbReference>
<evidence type="ECO:0000259" key="1">
    <source>
        <dbReference type="Pfam" id="PF00561"/>
    </source>
</evidence>
<dbReference type="PANTHER" id="PTHR43798">
    <property type="entry name" value="MONOACYLGLYCEROL LIPASE"/>
    <property type="match status" value="1"/>
</dbReference>
<dbReference type="InterPro" id="IPR029058">
    <property type="entry name" value="AB_hydrolase_fold"/>
</dbReference>
<name>A0A1E8E2Y6_9GAMM</name>
<gene>
    <name evidence="2" type="ORF">BJN41_02020</name>
</gene>
<organism evidence="2 3">
    <name type="scientific">Acinetobacter towneri</name>
    <dbReference type="NCBI Taxonomy" id="202956"/>
    <lineage>
        <taxon>Bacteria</taxon>
        <taxon>Pseudomonadati</taxon>
        <taxon>Pseudomonadota</taxon>
        <taxon>Gammaproteobacteria</taxon>
        <taxon>Moraxellales</taxon>
        <taxon>Moraxellaceae</taxon>
        <taxon>Acinetobacter</taxon>
    </lineage>
</organism>
<dbReference type="RefSeq" id="WP_070153220.1">
    <property type="nucleotide sequence ID" value="NZ_MKQS01000005.1"/>
</dbReference>